<keyword evidence="1" id="KW-0812">Transmembrane</keyword>
<keyword evidence="3" id="KW-1185">Reference proteome</keyword>
<evidence type="ECO:0000256" key="1">
    <source>
        <dbReference type="SAM" id="Phobius"/>
    </source>
</evidence>
<dbReference type="EMBL" id="CM001022">
    <property type="protein sequence ID" value="EFQ23141.1"/>
    <property type="molecule type" value="Genomic_DNA"/>
</dbReference>
<feature type="transmembrane region" description="Helical" evidence="1">
    <location>
        <begin position="63"/>
        <end position="80"/>
    </location>
</feature>
<keyword evidence="1" id="KW-0472">Membrane</keyword>
<dbReference type="RefSeq" id="WP_006300305.1">
    <property type="nucleotide sequence ID" value="NZ_CM001022.1"/>
</dbReference>
<dbReference type="AlphaFoldDB" id="E3CUR1"/>
<dbReference type="PaxDb" id="584708-Apau_0713"/>
<accession>E3CUR1</accession>
<dbReference type="HOGENOM" id="CLU_1999090_0_0_0"/>
<feature type="transmembrane region" description="Helical" evidence="1">
    <location>
        <begin position="86"/>
        <end position="107"/>
    </location>
</feature>
<proteinExistence type="predicted"/>
<protein>
    <submittedName>
        <fullName evidence="2">Uncharacterized protein</fullName>
    </submittedName>
</protein>
<gene>
    <name evidence="2" type="ORF">Apau_0713</name>
</gene>
<evidence type="ECO:0000313" key="2">
    <source>
        <dbReference type="EMBL" id="EFQ23141.1"/>
    </source>
</evidence>
<name>E3CUR1_9BACT</name>
<feature type="transmembrane region" description="Helical" evidence="1">
    <location>
        <begin position="20"/>
        <end position="43"/>
    </location>
</feature>
<keyword evidence="1" id="KW-1133">Transmembrane helix</keyword>
<dbReference type="Proteomes" id="UP000005096">
    <property type="component" value="Chromosome"/>
</dbReference>
<sequence>MPFPEGFYLWVARWEGIEGFLATLEVGANMLCSAADIIFVFWFLRIADLARGEEGLPPIRWRYAVLAVCLVLTPALLFFQGPPLMVWTSLILGVPYLVLAGSVVTDIRGIVRLVRRRIEARKAA</sequence>
<evidence type="ECO:0000313" key="3">
    <source>
        <dbReference type="Proteomes" id="UP000005096"/>
    </source>
</evidence>
<reference evidence="2 3" key="1">
    <citation type="journal article" date="2010" name="Stand. Genomic Sci.">
        <title>Non-contiguous finished genome sequence of Aminomonas paucivorans type strain (GLU-3).</title>
        <authorList>
            <person name="Pitluck S."/>
            <person name="Yasawong M."/>
            <person name="Held B."/>
            <person name="Lapidus A."/>
            <person name="Nolan M."/>
            <person name="Copeland A."/>
            <person name="Lucas S."/>
            <person name="Del Rio T.G."/>
            <person name="Tice H."/>
            <person name="Cheng J.F."/>
            <person name="Chertkov O."/>
            <person name="Goodwin L."/>
            <person name="Tapia R."/>
            <person name="Han C."/>
            <person name="Liolios K."/>
            <person name="Ivanova N."/>
            <person name="Mavromatis K."/>
            <person name="Ovchinnikova G."/>
            <person name="Pati A."/>
            <person name="Chen A."/>
            <person name="Palaniappan K."/>
            <person name="Land M."/>
            <person name="Hauser L."/>
            <person name="Chang Y.J."/>
            <person name="Jeffries C.D."/>
            <person name="Pukall R."/>
            <person name="Spring S."/>
            <person name="Rohde M."/>
            <person name="Sikorski J."/>
            <person name="Goker M."/>
            <person name="Woyke T."/>
            <person name="Bristow J."/>
            <person name="Eisen J.A."/>
            <person name="Markowitz V."/>
            <person name="Hugenholtz P."/>
            <person name="Kyrpides N.C."/>
            <person name="Klenk H.P."/>
        </authorList>
    </citation>
    <scope>NUCLEOTIDE SEQUENCE [LARGE SCALE GENOMIC DNA]</scope>
    <source>
        <strain evidence="2 3">DSM 12260</strain>
    </source>
</reference>
<organism evidence="2 3">
    <name type="scientific">Aminomonas paucivorans DSM 12260</name>
    <dbReference type="NCBI Taxonomy" id="584708"/>
    <lineage>
        <taxon>Bacteria</taxon>
        <taxon>Thermotogati</taxon>
        <taxon>Synergistota</taxon>
        <taxon>Synergistia</taxon>
        <taxon>Synergistales</taxon>
        <taxon>Synergistaceae</taxon>
        <taxon>Aminomonas</taxon>
    </lineage>
</organism>